<reference evidence="3" key="1">
    <citation type="journal article" date="2019" name="Int. J. Syst. Evol. Microbiol.">
        <title>The Global Catalogue of Microorganisms (GCM) 10K type strain sequencing project: providing services to taxonomists for standard genome sequencing and annotation.</title>
        <authorList>
            <consortium name="The Broad Institute Genomics Platform"/>
            <consortium name="The Broad Institute Genome Sequencing Center for Infectious Disease"/>
            <person name="Wu L."/>
            <person name="Ma J."/>
        </authorList>
    </citation>
    <scope>NUCLEOTIDE SEQUENCE [LARGE SCALE GENOMIC DNA]</scope>
    <source>
        <strain evidence="3">CGMCC 1.15297</strain>
    </source>
</reference>
<evidence type="ECO:0000313" key="3">
    <source>
        <dbReference type="Proteomes" id="UP000603317"/>
    </source>
</evidence>
<sequence length="153" mass="17468">MTYDPKKEYARHLKRIASELLVFRGRSQRTELVLFFIMIMLVDVVASMTVSERLWQLEFAVALLMMPLLARRLHDFNRSGWFSVIVPAIAGMNAWAYWQFDAGTLPIPELDFPYSFARGLLVLAFWVIVVWPGTKGANRFGPDPRTGEASPST</sequence>
<evidence type="ECO:0000256" key="1">
    <source>
        <dbReference type="SAM" id="Phobius"/>
    </source>
</evidence>
<proteinExistence type="predicted"/>
<gene>
    <name evidence="2" type="ORF">GCM10010923_22060</name>
</gene>
<keyword evidence="1" id="KW-1133">Transmembrane helix</keyword>
<keyword evidence="1" id="KW-0472">Membrane</keyword>
<evidence type="ECO:0000313" key="2">
    <source>
        <dbReference type="EMBL" id="GGA11040.1"/>
    </source>
</evidence>
<feature type="transmembrane region" description="Helical" evidence="1">
    <location>
        <begin position="54"/>
        <end position="70"/>
    </location>
</feature>
<name>A0ABQ1FGH9_9SPHN</name>
<dbReference type="InterPro" id="IPR008523">
    <property type="entry name" value="DUF805"/>
</dbReference>
<dbReference type="Proteomes" id="UP000603317">
    <property type="component" value="Unassembled WGS sequence"/>
</dbReference>
<organism evidence="2 3">
    <name type="scientific">Blastomonas marina</name>
    <dbReference type="NCBI Taxonomy" id="1867408"/>
    <lineage>
        <taxon>Bacteria</taxon>
        <taxon>Pseudomonadati</taxon>
        <taxon>Pseudomonadota</taxon>
        <taxon>Alphaproteobacteria</taxon>
        <taxon>Sphingomonadales</taxon>
        <taxon>Sphingomonadaceae</taxon>
        <taxon>Blastomonas</taxon>
    </lineage>
</organism>
<dbReference type="RefSeq" id="WP_188642735.1">
    <property type="nucleotide sequence ID" value="NZ_BMID01000001.1"/>
</dbReference>
<keyword evidence="1" id="KW-0812">Transmembrane</keyword>
<dbReference type="EMBL" id="BMID01000001">
    <property type="protein sequence ID" value="GGA11040.1"/>
    <property type="molecule type" value="Genomic_DNA"/>
</dbReference>
<feature type="transmembrane region" description="Helical" evidence="1">
    <location>
        <begin position="32"/>
        <end position="48"/>
    </location>
</feature>
<dbReference type="PANTHER" id="PTHR34980:SF2">
    <property type="entry name" value="INNER MEMBRANE PROTEIN YHAH-RELATED"/>
    <property type="match status" value="1"/>
</dbReference>
<dbReference type="Pfam" id="PF05656">
    <property type="entry name" value="DUF805"/>
    <property type="match status" value="1"/>
</dbReference>
<feature type="transmembrane region" description="Helical" evidence="1">
    <location>
        <begin position="112"/>
        <end position="131"/>
    </location>
</feature>
<accession>A0ABQ1FGH9</accession>
<comment type="caution">
    <text evidence="2">The sequence shown here is derived from an EMBL/GenBank/DDBJ whole genome shotgun (WGS) entry which is preliminary data.</text>
</comment>
<evidence type="ECO:0008006" key="4">
    <source>
        <dbReference type="Google" id="ProtNLM"/>
    </source>
</evidence>
<feature type="transmembrane region" description="Helical" evidence="1">
    <location>
        <begin position="82"/>
        <end position="100"/>
    </location>
</feature>
<keyword evidence="3" id="KW-1185">Reference proteome</keyword>
<dbReference type="PANTHER" id="PTHR34980">
    <property type="entry name" value="INNER MEMBRANE PROTEIN-RELATED-RELATED"/>
    <property type="match status" value="1"/>
</dbReference>
<protein>
    <recommendedName>
        <fullName evidence="4">DUF805 domain-containing protein</fullName>
    </recommendedName>
</protein>